<dbReference type="AlphaFoldDB" id="A0A4C1VEX2"/>
<gene>
    <name evidence="2" type="ORF">EVAR_24291_1</name>
</gene>
<dbReference type="EMBL" id="BGZK01000329">
    <property type="protein sequence ID" value="GBP37159.1"/>
    <property type="molecule type" value="Genomic_DNA"/>
</dbReference>
<feature type="compositionally biased region" description="Basic residues" evidence="1">
    <location>
        <begin position="9"/>
        <end position="20"/>
    </location>
</feature>
<organism evidence="2 3">
    <name type="scientific">Eumeta variegata</name>
    <name type="common">Bagworm moth</name>
    <name type="synonym">Eumeta japonica</name>
    <dbReference type="NCBI Taxonomy" id="151549"/>
    <lineage>
        <taxon>Eukaryota</taxon>
        <taxon>Metazoa</taxon>
        <taxon>Ecdysozoa</taxon>
        <taxon>Arthropoda</taxon>
        <taxon>Hexapoda</taxon>
        <taxon>Insecta</taxon>
        <taxon>Pterygota</taxon>
        <taxon>Neoptera</taxon>
        <taxon>Endopterygota</taxon>
        <taxon>Lepidoptera</taxon>
        <taxon>Glossata</taxon>
        <taxon>Ditrysia</taxon>
        <taxon>Tineoidea</taxon>
        <taxon>Psychidae</taxon>
        <taxon>Oiketicinae</taxon>
        <taxon>Eumeta</taxon>
    </lineage>
</organism>
<evidence type="ECO:0000313" key="3">
    <source>
        <dbReference type="Proteomes" id="UP000299102"/>
    </source>
</evidence>
<comment type="caution">
    <text evidence="2">The sequence shown here is derived from an EMBL/GenBank/DDBJ whole genome shotgun (WGS) entry which is preliminary data.</text>
</comment>
<dbReference type="Proteomes" id="UP000299102">
    <property type="component" value="Unassembled WGS sequence"/>
</dbReference>
<accession>A0A4C1VEX2</accession>
<evidence type="ECO:0000313" key="2">
    <source>
        <dbReference type="EMBL" id="GBP37159.1"/>
    </source>
</evidence>
<proteinExistence type="predicted"/>
<name>A0A4C1VEX2_EUMVA</name>
<evidence type="ECO:0000256" key="1">
    <source>
        <dbReference type="SAM" id="MobiDB-lite"/>
    </source>
</evidence>
<reference evidence="2 3" key="1">
    <citation type="journal article" date="2019" name="Commun. Biol.">
        <title>The bagworm genome reveals a unique fibroin gene that provides high tensile strength.</title>
        <authorList>
            <person name="Kono N."/>
            <person name="Nakamura H."/>
            <person name="Ohtoshi R."/>
            <person name="Tomita M."/>
            <person name="Numata K."/>
            <person name="Arakawa K."/>
        </authorList>
    </citation>
    <scope>NUCLEOTIDE SEQUENCE [LARGE SCALE GENOMIC DNA]</scope>
</reference>
<protein>
    <submittedName>
        <fullName evidence="2">Uncharacterized protein</fullName>
    </submittedName>
</protein>
<sequence>MHSTLERRRCQKSHRMHTRAGGHNAPSAYLGAQPLDFNQIITAASPFQPFQCSKWRPQHFNLCAYKNLLVVEGMRSTAAPGLDKRGGLKKESKQ</sequence>
<feature type="region of interest" description="Disordered" evidence="1">
    <location>
        <begin position="1"/>
        <end position="27"/>
    </location>
</feature>
<keyword evidence="3" id="KW-1185">Reference proteome</keyword>